<comment type="caution">
    <text evidence="2">The sequence shown here is derived from an EMBL/GenBank/DDBJ whole genome shotgun (WGS) entry which is preliminary data.</text>
</comment>
<dbReference type="RefSeq" id="WP_344452556.1">
    <property type="nucleotide sequence ID" value="NZ_BAAATZ010000019.1"/>
</dbReference>
<name>A0ABN3UDK9_9ACTN</name>
<sequence length="228" mass="24730">MRHGIGRGLLALGTAGSFLAVLSGASSASAAAPVGDLCLRAQQQTAKLDQAAFQNAGGELSNIDYPDKTSFEKSKPTEKPLVVGSYVTYEDAEGTLPKQIRCKSKRSDHLQLVYGEAVAGPEQECRTVNQTTLQEVDASFTAAERASLAYPASKVVVDGDIPAFTGWDWLWDFPPAYKGWDGKIHLPSRSLSVPWTWNALPESFRGQHYCTFVAPSYLKRMMLGQATV</sequence>
<feature type="signal peptide" evidence="1">
    <location>
        <begin position="1"/>
        <end position="30"/>
    </location>
</feature>
<proteinExistence type="predicted"/>
<accession>A0ABN3UDK9</accession>
<keyword evidence="1" id="KW-0732">Signal</keyword>
<dbReference type="EMBL" id="BAAATZ010000019">
    <property type="protein sequence ID" value="GAA2730778.1"/>
    <property type="molecule type" value="Genomic_DNA"/>
</dbReference>
<keyword evidence="3" id="KW-1185">Reference proteome</keyword>
<evidence type="ECO:0000313" key="2">
    <source>
        <dbReference type="EMBL" id="GAA2730778.1"/>
    </source>
</evidence>
<protein>
    <submittedName>
        <fullName evidence="2">Uncharacterized protein</fullName>
    </submittedName>
</protein>
<evidence type="ECO:0000313" key="3">
    <source>
        <dbReference type="Proteomes" id="UP001501842"/>
    </source>
</evidence>
<organism evidence="2 3">
    <name type="scientific">Actinocorallia aurantiaca</name>
    <dbReference type="NCBI Taxonomy" id="46204"/>
    <lineage>
        <taxon>Bacteria</taxon>
        <taxon>Bacillati</taxon>
        <taxon>Actinomycetota</taxon>
        <taxon>Actinomycetes</taxon>
        <taxon>Streptosporangiales</taxon>
        <taxon>Thermomonosporaceae</taxon>
        <taxon>Actinocorallia</taxon>
    </lineage>
</organism>
<gene>
    <name evidence="2" type="ORF">GCM10010439_44580</name>
</gene>
<feature type="chain" id="PRO_5046884311" evidence="1">
    <location>
        <begin position="31"/>
        <end position="228"/>
    </location>
</feature>
<dbReference type="Proteomes" id="UP001501842">
    <property type="component" value="Unassembled WGS sequence"/>
</dbReference>
<reference evidence="2 3" key="1">
    <citation type="journal article" date="2019" name="Int. J. Syst. Evol. Microbiol.">
        <title>The Global Catalogue of Microorganisms (GCM) 10K type strain sequencing project: providing services to taxonomists for standard genome sequencing and annotation.</title>
        <authorList>
            <consortium name="The Broad Institute Genomics Platform"/>
            <consortium name="The Broad Institute Genome Sequencing Center for Infectious Disease"/>
            <person name="Wu L."/>
            <person name="Ma J."/>
        </authorList>
    </citation>
    <scope>NUCLEOTIDE SEQUENCE [LARGE SCALE GENOMIC DNA]</scope>
    <source>
        <strain evidence="2 3">JCM 8201</strain>
    </source>
</reference>
<evidence type="ECO:0000256" key="1">
    <source>
        <dbReference type="SAM" id="SignalP"/>
    </source>
</evidence>